<evidence type="ECO:0000256" key="10">
    <source>
        <dbReference type="ARBA" id="ARBA00023242"/>
    </source>
</evidence>
<evidence type="ECO:0000313" key="15">
    <source>
        <dbReference type="WormBase" id="CBG04928"/>
    </source>
</evidence>
<dbReference type="SMART" id="SM00430">
    <property type="entry name" value="HOLI"/>
    <property type="match status" value="1"/>
</dbReference>
<keyword evidence="9" id="KW-0675">Receptor</keyword>
<evidence type="ECO:0000313" key="14">
    <source>
        <dbReference type="Proteomes" id="UP000008549"/>
    </source>
</evidence>
<keyword evidence="3" id="KW-0479">Metal-binding</keyword>
<evidence type="ECO:0000256" key="1">
    <source>
        <dbReference type="ARBA" id="ARBA00004123"/>
    </source>
</evidence>
<evidence type="ECO:0000256" key="4">
    <source>
        <dbReference type="ARBA" id="ARBA00022771"/>
    </source>
</evidence>
<dbReference type="RefSeq" id="XP_002638088.1">
    <property type="nucleotide sequence ID" value="XM_002638042.1"/>
</dbReference>
<comment type="subcellular location">
    <subcellularLocation>
        <location evidence="1">Nucleus</location>
    </subcellularLocation>
</comment>
<keyword evidence="10" id="KW-0539">Nucleus</keyword>
<dbReference type="PRINTS" id="PR00047">
    <property type="entry name" value="STROIDFINGER"/>
</dbReference>
<evidence type="ECO:0000256" key="3">
    <source>
        <dbReference type="ARBA" id="ARBA00022723"/>
    </source>
</evidence>
<dbReference type="GO" id="GO:0000978">
    <property type="term" value="F:RNA polymerase II cis-regulatory region sequence-specific DNA binding"/>
    <property type="evidence" value="ECO:0007669"/>
    <property type="project" value="InterPro"/>
</dbReference>
<dbReference type="GO" id="GO:0003700">
    <property type="term" value="F:DNA-binding transcription factor activity"/>
    <property type="evidence" value="ECO:0007669"/>
    <property type="project" value="InterPro"/>
</dbReference>
<organism evidence="13 14">
    <name type="scientific">Caenorhabditis briggsae</name>
    <dbReference type="NCBI Taxonomy" id="6238"/>
    <lineage>
        <taxon>Eukaryota</taxon>
        <taxon>Metazoa</taxon>
        <taxon>Ecdysozoa</taxon>
        <taxon>Nematoda</taxon>
        <taxon>Chromadorea</taxon>
        <taxon>Rhabditida</taxon>
        <taxon>Rhabditina</taxon>
        <taxon>Rhabditomorpha</taxon>
        <taxon>Rhabditoidea</taxon>
        <taxon>Rhabditidae</taxon>
        <taxon>Peloderinae</taxon>
        <taxon>Caenorhabditis</taxon>
    </lineage>
</organism>
<evidence type="ECO:0000259" key="12">
    <source>
        <dbReference type="PROSITE" id="PS51843"/>
    </source>
</evidence>
<dbReference type="SUPFAM" id="SSF48508">
    <property type="entry name" value="Nuclear receptor ligand-binding domain"/>
    <property type="match status" value="1"/>
</dbReference>
<dbReference type="Pfam" id="PF00104">
    <property type="entry name" value="Hormone_recep"/>
    <property type="match status" value="1"/>
</dbReference>
<dbReference type="InterPro" id="IPR035500">
    <property type="entry name" value="NHR-like_dom_sf"/>
</dbReference>
<reference evidence="13 14" key="2">
    <citation type="journal article" date="2011" name="PLoS Genet.">
        <title>Caenorhabditis briggsae recombinant inbred line genotypes reveal inter-strain incompatibility and the evolution of recombination.</title>
        <authorList>
            <person name="Ross J.A."/>
            <person name="Koboldt D.C."/>
            <person name="Staisch J.E."/>
            <person name="Chamberlin H.M."/>
            <person name="Gupta B.P."/>
            <person name="Miller R.D."/>
            <person name="Baird S.E."/>
            <person name="Haag E.S."/>
        </authorList>
    </citation>
    <scope>NUCLEOTIDE SEQUENCE [LARGE SCALE GENOMIC DNA]</scope>
    <source>
        <strain evidence="13 14">AF16</strain>
    </source>
</reference>
<dbReference type="AlphaFoldDB" id="A8WYT9"/>
<dbReference type="Gene3D" id="3.30.50.10">
    <property type="entry name" value="Erythroid Transcription Factor GATA-1, subunit A"/>
    <property type="match status" value="1"/>
</dbReference>
<dbReference type="Gene3D" id="1.10.565.10">
    <property type="entry name" value="Retinoid X Receptor"/>
    <property type="match status" value="1"/>
</dbReference>
<dbReference type="PANTHER" id="PTHR45680:SF30">
    <property type="entry name" value="NUCLEAR HORMONE RECEPTOR FAMILY"/>
    <property type="match status" value="1"/>
</dbReference>
<feature type="non-terminal residue" evidence="13">
    <location>
        <position position="1"/>
    </location>
</feature>
<dbReference type="eggNOG" id="KOG3575">
    <property type="taxonomic scope" value="Eukaryota"/>
</dbReference>
<dbReference type="InterPro" id="IPR000536">
    <property type="entry name" value="Nucl_hrmn_rcpt_lig-bd"/>
</dbReference>
<evidence type="ECO:0000256" key="7">
    <source>
        <dbReference type="ARBA" id="ARBA00023125"/>
    </source>
</evidence>
<keyword evidence="4" id="KW-0863">Zinc-finger</keyword>
<evidence type="ECO:0000256" key="8">
    <source>
        <dbReference type="ARBA" id="ARBA00023163"/>
    </source>
</evidence>
<keyword evidence="5" id="KW-0862">Zinc</keyword>
<dbReference type="CDD" id="cd06960">
    <property type="entry name" value="NR_DBD_HNF4A"/>
    <property type="match status" value="1"/>
</dbReference>
<dbReference type="HOGENOM" id="CLU_007368_7_0_1"/>
<dbReference type="GO" id="GO:0008270">
    <property type="term" value="F:zinc ion binding"/>
    <property type="evidence" value="ECO:0007669"/>
    <property type="project" value="UniProtKB-KW"/>
</dbReference>
<feature type="domain" description="NR LBD" evidence="12">
    <location>
        <begin position="146"/>
        <end position="376"/>
    </location>
</feature>
<gene>
    <name evidence="13 15" type="ORF">CBG04928</name>
    <name evidence="13" type="ORF">CBG_04928</name>
</gene>
<dbReference type="Proteomes" id="UP000008549">
    <property type="component" value="Unassembled WGS sequence"/>
</dbReference>
<sequence length="376" mass="44488">CKICGYPGHGVHFGVITCRACAAFFRRFVVMNLQYSCVKSEVRCSLDRIRRSSCRHCRFQKCLQMGMKADKVQWNRDTNAHYTEIDQHEKRELSWTSEPSISQSNQSFSETEVAGKISYYDDLDFSFQSQNSIQEEVYRIFSFKIENPHSLKPLFKFTEGLKRIREHQKTNDIKIEFEFSLESLALHWKKQAKNTAYLMTHSLNFQNLELSQKMKKFRKCWKSLYRLERILVSVEIFGDDCVTKKVRIQFENGIKLFYQGYSSSNPKSKCSFSLSRYFKKYANRLLNEVANPLIPLKLTLEEKSFLILTFLWTLGNFKLSMTYLNKSNDFLDEISDELHEYYRMHRVENCSPRALKMVKIVWAMKRIHEDDACGNF</sequence>
<name>A8WYT9_CAEBR</name>
<evidence type="ECO:0000256" key="5">
    <source>
        <dbReference type="ARBA" id="ARBA00022833"/>
    </source>
</evidence>
<dbReference type="PROSITE" id="PS51030">
    <property type="entry name" value="NUCLEAR_REC_DBD_2"/>
    <property type="match status" value="1"/>
</dbReference>
<comment type="similarity">
    <text evidence="2">Belongs to the nuclear hormone receptor family.</text>
</comment>
<dbReference type="InterPro" id="IPR013088">
    <property type="entry name" value="Znf_NHR/GATA"/>
</dbReference>
<keyword evidence="7" id="KW-0238">DNA-binding</keyword>
<dbReference type="CTD" id="8580084"/>
<feature type="domain" description="Nuclear receptor" evidence="11">
    <location>
        <begin position="1"/>
        <end position="74"/>
    </location>
</feature>
<evidence type="ECO:0000313" key="13">
    <source>
        <dbReference type="EMBL" id="CAP25547.1"/>
    </source>
</evidence>
<dbReference type="InterPro" id="IPR049636">
    <property type="entry name" value="HNF4-like_DBD"/>
</dbReference>
<dbReference type="InterPro" id="IPR001628">
    <property type="entry name" value="Znf_hrmn_rcpt"/>
</dbReference>
<dbReference type="KEGG" id="cbr:CBG_04928"/>
<accession>A8WYT9</accession>
<dbReference type="EMBL" id="HE601135">
    <property type="protein sequence ID" value="CAP25547.1"/>
    <property type="molecule type" value="Genomic_DNA"/>
</dbReference>
<keyword evidence="6" id="KW-0805">Transcription regulation</keyword>
<evidence type="ECO:0000259" key="11">
    <source>
        <dbReference type="PROSITE" id="PS51030"/>
    </source>
</evidence>
<evidence type="ECO:0000256" key="6">
    <source>
        <dbReference type="ARBA" id="ARBA00023015"/>
    </source>
</evidence>
<dbReference type="InterPro" id="IPR051152">
    <property type="entry name" value="C.elegans_Orphan_NR"/>
</dbReference>
<dbReference type="InParanoid" id="A8WYT9"/>
<dbReference type="STRING" id="6238.A8WYT9"/>
<dbReference type="PROSITE" id="PS51843">
    <property type="entry name" value="NR_LBD"/>
    <property type="match status" value="1"/>
</dbReference>
<evidence type="ECO:0000256" key="2">
    <source>
        <dbReference type="ARBA" id="ARBA00005993"/>
    </source>
</evidence>
<dbReference type="Pfam" id="PF00105">
    <property type="entry name" value="zf-C4"/>
    <property type="match status" value="1"/>
</dbReference>
<dbReference type="PANTHER" id="PTHR45680">
    <property type="entry name" value="NUCLEAR HORMONE RECEPTOR FAMILY"/>
    <property type="match status" value="1"/>
</dbReference>
<reference evidence="13 14" key="1">
    <citation type="journal article" date="2003" name="PLoS Biol.">
        <title>The genome sequence of Caenorhabditis briggsae: a platform for comparative genomics.</title>
        <authorList>
            <person name="Stein L.D."/>
            <person name="Bao Z."/>
            <person name="Blasiar D."/>
            <person name="Blumenthal T."/>
            <person name="Brent M.R."/>
            <person name="Chen N."/>
            <person name="Chinwalla A."/>
            <person name="Clarke L."/>
            <person name="Clee C."/>
            <person name="Coghlan A."/>
            <person name="Coulson A."/>
            <person name="D'Eustachio P."/>
            <person name="Fitch D.H."/>
            <person name="Fulton L.A."/>
            <person name="Fulton R.E."/>
            <person name="Griffiths-Jones S."/>
            <person name="Harris T.W."/>
            <person name="Hillier L.W."/>
            <person name="Kamath R."/>
            <person name="Kuwabara P.E."/>
            <person name="Mardis E.R."/>
            <person name="Marra M.A."/>
            <person name="Miner T.L."/>
            <person name="Minx P."/>
            <person name="Mullikin J.C."/>
            <person name="Plumb R.W."/>
            <person name="Rogers J."/>
            <person name="Schein J.E."/>
            <person name="Sohrmann M."/>
            <person name="Spieth J."/>
            <person name="Stajich J.E."/>
            <person name="Wei C."/>
            <person name="Willey D."/>
            <person name="Wilson R.K."/>
            <person name="Durbin R."/>
            <person name="Waterston R.H."/>
        </authorList>
    </citation>
    <scope>NUCLEOTIDE SEQUENCE [LARGE SCALE GENOMIC DNA]</scope>
    <source>
        <strain evidence="13 14">AF16</strain>
    </source>
</reference>
<keyword evidence="8" id="KW-0804">Transcription</keyword>
<dbReference type="GeneID" id="8580084"/>
<protein>
    <submittedName>
        <fullName evidence="13">Protein CBG04928</fullName>
    </submittedName>
</protein>
<feature type="non-terminal residue" evidence="13">
    <location>
        <position position="376"/>
    </location>
</feature>
<keyword evidence="14" id="KW-1185">Reference proteome</keyword>
<dbReference type="SUPFAM" id="SSF57716">
    <property type="entry name" value="Glucocorticoid receptor-like (DNA-binding domain)"/>
    <property type="match status" value="1"/>
</dbReference>
<evidence type="ECO:0000256" key="9">
    <source>
        <dbReference type="ARBA" id="ARBA00023170"/>
    </source>
</evidence>
<dbReference type="SMART" id="SM00399">
    <property type="entry name" value="ZnF_C4"/>
    <property type="match status" value="1"/>
</dbReference>
<proteinExistence type="inferred from homology"/>
<dbReference type="GO" id="GO:0005634">
    <property type="term" value="C:nucleus"/>
    <property type="evidence" value="ECO:0007669"/>
    <property type="project" value="UniProtKB-SubCell"/>
</dbReference>
<dbReference type="WormBase" id="CBG04928">
    <property type="protein sequence ID" value="CBP47993"/>
    <property type="gene ID" value="WBGene00027516"/>
</dbReference>